<feature type="domain" description="Protein kinase" evidence="1">
    <location>
        <begin position="1"/>
        <end position="230"/>
    </location>
</feature>
<dbReference type="GO" id="GO:0004672">
    <property type="term" value="F:protein kinase activity"/>
    <property type="evidence" value="ECO:0007669"/>
    <property type="project" value="InterPro"/>
</dbReference>
<keyword evidence="3" id="KW-1185">Reference proteome</keyword>
<proteinExistence type="predicted"/>
<dbReference type="InterPro" id="IPR011009">
    <property type="entry name" value="Kinase-like_dom_sf"/>
</dbReference>
<organism evidence="2 3">
    <name type="scientific">Aspergillus ibericus CBS 121593</name>
    <dbReference type="NCBI Taxonomy" id="1448316"/>
    <lineage>
        <taxon>Eukaryota</taxon>
        <taxon>Fungi</taxon>
        <taxon>Dikarya</taxon>
        <taxon>Ascomycota</taxon>
        <taxon>Pezizomycotina</taxon>
        <taxon>Eurotiomycetes</taxon>
        <taxon>Eurotiomycetidae</taxon>
        <taxon>Eurotiales</taxon>
        <taxon>Aspergillaceae</taxon>
        <taxon>Aspergillus</taxon>
        <taxon>Aspergillus subgen. Circumdati</taxon>
    </lineage>
</organism>
<dbReference type="SUPFAM" id="SSF56112">
    <property type="entry name" value="Protein kinase-like (PK-like)"/>
    <property type="match status" value="1"/>
</dbReference>
<dbReference type="VEuPathDB" id="FungiDB:BO80DRAFT_458387"/>
<evidence type="ECO:0000259" key="1">
    <source>
        <dbReference type="PROSITE" id="PS50011"/>
    </source>
</evidence>
<dbReference type="AlphaFoldDB" id="A0A395GNL0"/>
<dbReference type="InterPro" id="IPR000719">
    <property type="entry name" value="Prot_kinase_dom"/>
</dbReference>
<dbReference type="Proteomes" id="UP000249402">
    <property type="component" value="Unassembled WGS sequence"/>
</dbReference>
<dbReference type="GO" id="GO:0005524">
    <property type="term" value="F:ATP binding"/>
    <property type="evidence" value="ECO:0007669"/>
    <property type="project" value="InterPro"/>
</dbReference>
<accession>A0A395GNL0</accession>
<gene>
    <name evidence="2" type="ORF">BO80DRAFT_458387</name>
</gene>
<dbReference type="EMBL" id="KZ824466">
    <property type="protein sequence ID" value="RAK97090.1"/>
    <property type="molecule type" value="Genomic_DNA"/>
</dbReference>
<dbReference type="PROSITE" id="PS50011">
    <property type="entry name" value="PROTEIN_KINASE_DOM"/>
    <property type="match status" value="1"/>
</dbReference>
<dbReference type="GeneID" id="37227139"/>
<name>A0A395GNL0_9EURO</name>
<protein>
    <recommendedName>
        <fullName evidence="1">Protein kinase domain-containing protein</fullName>
    </recommendedName>
</protein>
<evidence type="ECO:0000313" key="2">
    <source>
        <dbReference type="EMBL" id="RAK97090.1"/>
    </source>
</evidence>
<dbReference type="OrthoDB" id="4062651at2759"/>
<dbReference type="RefSeq" id="XP_025571418.1">
    <property type="nucleotide sequence ID" value="XM_025722274.1"/>
</dbReference>
<sequence length="230" mass="26565">MEIIRSFKTIKWANCKIQFDYVCYVVKQDGSHYTGKWRDVDSRPQAVSDLSDVQELHKTLREDQYYHQVKICEFLQDLPHPNVGVYHGCYERGGYITSITSGRYMMTFALRVNPRSLSKEDFRASEREKVDEIMTNGLSGVLAGIRHLHENGLAHNNINPRAIMLAGDSSLVIVDFRCSGRLGEPLPNCERAPHWHDPKVEVSRKENDLDAYEELRTWLVGSAEDQFRFE</sequence>
<evidence type="ECO:0000313" key="3">
    <source>
        <dbReference type="Proteomes" id="UP000249402"/>
    </source>
</evidence>
<dbReference type="STRING" id="1448316.A0A395GNL0"/>
<reference evidence="2 3" key="1">
    <citation type="submission" date="2018-02" db="EMBL/GenBank/DDBJ databases">
        <title>The genomes of Aspergillus section Nigri reveals drivers in fungal speciation.</title>
        <authorList>
            <consortium name="DOE Joint Genome Institute"/>
            <person name="Vesth T.C."/>
            <person name="Nybo J."/>
            <person name="Theobald S."/>
            <person name="Brandl J."/>
            <person name="Frisvad J.C."/>
            <person name="Nielsen K.F."/>
            <person name="Lyhne E.K."/>
            <person name="Kogle M.E."/>
            <person name="Kuo A."/>
            <person name="Riley R."/>
            <person name="Clum A."/>
            <person name="Nolan M."/>
            <person name="Lipzen A."/>
            <person name="Salamov A."/>
            <person name="Henrissat B."/>
            <person name="Wiebenga A."/>
            <person name="De vries R.P."/>
            <person name="Grigoriev I.V."/>
            <person name="Mortensen U.H."/>
            <person name="Andersen M.R."/>
            <person name="Baker S.E."/>
        </authorList>
    </citation>
    <scope>NUCLEOTIDE SEQUENCE [LARGE SCALE GENOMIC DNA]</scope>
    <source>
        <strain evidence="2 3">CBS 121593</strain>
    </source>
</reference>
<dbReference type="Gene3D" id="1.10.510.10">
    <property type="entry name" value="Transferase(Phosphotransferase) domain 1"/>
    <property type="match status" value="1"/>
</dbReference>